<feature type="domain" description="Integrase catalytic" evidence="2">
    <location>
        <begin position="24"/>
        <end position="189"/>
    </location>
</feature>
<dbReference type="Gene3D" id="3.30.420.10">
    <property type="entry name" value="Ribonuclease H-like superfamily/Ribonuclease H"/>
    <property type="match status" value="1"/>
</dbReference>
<dbReference type="AlphaFoldDB" id="A0A8T3BGJ7"/>
<dbReference type="InterPro" id="IPR012337">
    <property type="entry name" value="RNaseH-like_sf"/>
</dbReference>
<evidence type="ECO:0000256" key="1">
    <source>
        <dbReference type="SAM" id="MobiDB-lite"/>
    </source>
</evidence>
<dbReference type="PANTHER" id="PTHR37984:SF5">
    <property type="entry name" value="PROTEIN NYNRIN-LIKE"/>
    <property type="match status" value="1"/>
</dbReference>
<dbReference type="EMBL" id="JAGYWB010000009">
    <property type="protein sequence ID" value="KAI0511524.1"/>
    <property type="molecule type" value="Genomic_DNA"/>
</dbReference>
<dbReference type="Pfam" id="PF24626">
    <property type="entry name" value="SH3_Tf2-1"/>
    <property type="match status" value="1"/>
</dbReference>
<dbReference type="SMR" id="A0A8T3BGJ7"/>
<gene>
    <name evidence="3" type="ORF">KFK09_012154</name>
</gene>
<name>A0A8T3BGJ7_DENNO</name>
<proteinExistence type="predicted"/>
<evidence type="ECO:0000313" key="3">
    <source>
        <dbReference type="EMBL" id="KAI0511524.1"/>
    </source>
</evidence>
<dbReference type="GO" id="GO:0015074">
    <property type="term" value="P:DNA integration"/>
    <property type="evidence" value="ECO:0007669"/>
    <property type="project" value="InterPro"/>
</dbReference>
<dbReference type="InterPro" id="IPR050951">
    <property type="entry name" value="Retrovirus_Pol_polyprotein"/>
</dbReference>
<comment type="caution">
    <text evidence="3">The sequence shown here is derived from an EMBL/GenBank/DDBJ whole genome shotgun (WGS) entry which is preliminary data.</text>
</comment>
<dbReference type="SUPFAM" id="SSF53098">
    <property type="entry name" value="Ribonuclease H-like"/>
    <property type="match status" value="1"/>
</dbReference>
<dbReference type="InterPro" id="IPR023780">
    <property type="entry name" value="Chromo_domain"/>
</dbReference>
<dbReference type="InterPro" id="IPR036397">
    <property type="entry name" value="RNaseH_sf"/>
</dbReference>
<sequence length="441" mass="50480">MVAQCDTCQRNKYQACAPGGLLQPLELPDQVWSEVTMDFIEGLPQSEGYTVILVVVNRLSKYAHFILLRHPFNATTVAAVFIREIVRLHGFPESIVSDRDKVFLSHFWKEMFKLQGTHLKRSSAYHPQTDGQSEVVNRSVETYLRCFAGEKPKHWVRWLPWAETAEYWYNTSFHKAAQVTPFKVLYGRDPPTLIQYRPHSTSVSLVEQQLSERDEILGELKNHLLRAQNIMKQAADHHRKDVQFEIGEFVYLKLRPYRQNTLARRLSVKLAPRYYGPYEVEQKIGNVAYRLKLPPTTTIHPVFHVSQLKKFKGDSVPVDTLPPTLSEDGTSLLEPSALKGVRHTEEGGKEVLIEWKDLPTHDATWETYEIIQAQFPAFNLEDKVNLWAGSDDGPVWSIATPAQNGPVLTYCRRRTRLPGRTAEGEPGVGWAQGAHQIEEEE</sequence>
<keyword evidence="4" id="KW-1185">Reference proteome</keyword>
<dbReference type="InterPro" id="IPR056924">
    <property type="entry name" value="SH3_Tf2-1"/>
</dbReference>
<evidence type="ECO:0000259" key="2">
    <source>
        <dbReference type="PROSITE" id="PS50994"/>
    </source>
</evidence>
<dbReference type="Pfam" id="PF00385">
    <property type="entry name" value="Chromo"/>
    <property type="match status" value="1"/>
</dbReference>
<dbReference type="OrthoDB" id="784412at2759"/>
<protein>
    <recommendedName>
        <fullName evidence="2">Integrase catalytic domain-containing protein</fullName>
    </recommendedName>
</protein>
<dbReference type="SUPFAM" id="SSF54160">
    <property type="entry name" value="Chromo domain-like"/>
    <property type="match status" value="1"/>
</dbReference>
<organism evidence="3 4">
    <name type="scientific">Dendrobium nobile</name>
    <name type="common">Orchid</name>
    <dbReference type="NCBI Taxonomy" id="94219"/>
    <lineage>
        <taxon>Eukaryota</taxon>
        <taxon>Viridiplantae</taxon>
        <taxon>Streptophyta</taxon>
        <taxon>Embryophyta</taxon>
        <taxon>Tracheophyta</taxon>
        <taxon>Spermatophyta</taxon>
        <taxon>Magnoliopsida</taxon>
        <taxon>Liliopsida</taxon>
        <taxon>Asparagales</taxon>
        <taxon>Orchidaceae</taxon>
        <taxon>Epidendroideae</taxon>
        <taxon>Malaxideae</taxon>
        <taxon>Dendrobiinae</taxon>
        <taxon>Dendrobium</taxon>
    </lineage>
</organism>
<accession>A0A8T3BGJ7</accession>
<dbReference type="PANTHER" id="PTHR37984">
    <property type="entry name" value="PROTEIN CBG26694"/>
    <property type="match status" value="1"/>
</dbReference>
<dbReference type="PROSITE" id="PS50994">
    <property type="entry name" value="INTEGRASE"/>
    <property type="match status" value="1"/>
</dbReference>
<dbReference type="GO" id="GO:0003676">
    <property type="term" value="F:nucleic acid binding"/>
    <property type="evidence" value="ECO:0007669"/>
    <property type="project" value="InterPro"/>
</dbReference>
<evidence type="ECO:0000313" key="4">
    <source>
        <dbReference type="Proteomes" id="UP000829196"/>
    </source>
</evidence>
<feature type="region of interest" description="Disordered" evidence="1">
    <location>
        <begin position="418"/>
        <end position="441"/>
    </location>
</feature>
<reference evidence="3" key="1">
    <citation type="journal article" date="2022" name="Front. Genet.">
        <title>Chromosome-Scale Assembly of the Dendrobium nobile Genome Provides Insights Into the Molecular Mechanism of the Biosynthesis of the Medicinal Active Ingredient of Dendrobium.</title>
        <authorList>
            <person name="Xu Q."/>
            <person name="Niu S.-C."/>
            <person name="Li K.-L."/>
            <person name="Zheng P.-J."/>
            <person name="Zhang X.-J."/>
            <person name="Jia Y."/>
            <person name="Liu Y."/>
            <person name="Niu Y.-X."/>
            <person name="Yu L.-H."/>
            <person name="Chen D.-F."/>
            <person name="Zhang G.-Q."/>
        </authorList>
    </citation>
    <scope>NUCLEOTIDE SEQUENCE</scope>
    <source>
        <tissue evidence="3">Leaf</tissue>
    </source>
</reference>
<dbReference type="InterPro" id="IPR001584">
    <property type="entry name" value="Integrase_cat-core"/>
</dbReference>
<dbReference type="Proteomes" id="UP000829196">
    <property type="component" value="Unassembled WGS sequence"/>
</dbReference>
<dbReference type="InterPro" id="IPR016197">
    <property type="entry name" value="Chromo-like_dom_sf"/>
</dbReference>